<accession>U6GNK7</accession>
<feature type="compositionally biased region" description="Basic and acidic residues" evidence="1">
    <location>
        <begin position="15"/>
        <end position="24"/>
    </location>
</feature>
<feature type="compositionally biased region" description="Polar residues" evidence="1">
    <location>
        <begin position="128"/>
        <end position="137"/>
    </location>
</feature>
<dbReference type="OMA" id="TEPCAEW"/>
<reference evidence="2" key="2">
    <citation type="submission" date="2013-10" db="EMBL/GenBank/DDBJ databases">
        <authorList>
            <person name="Aslett M."/>
        </authorList>
    </citation>
    <scope>NUCLEOTIDE SEQUENCE</scope>
    <source>
        <strain evidence="2">Houghton</strain>
    </source>
</reference>
<organism evidence="2 3">
    <name type="scientific">Eimeria acervulina</name>
    <name type="common">Coccidian parasite</name>
    <dbReference type="NCBI Taxonomy" id="5801"/>
    <lineage>
        <taxon>Eukaryota</taxon>
        <taxon>Sar</taxon>
        <taxon>Alveolata</taxon>
        <taxon>Apicomplexa</taxon>
        <taxon>Conoidasida</taxon>
        <taxon>Coccidia</taxon>
        <taxon>Eucoccidiorida</taxon>
        <taxon>Eimeriorina</taxon>
        <taxon>Eimeriidae</taxon>
        <taxon>Eimeria</taxon>
    </lineage>
</organism>
<feature type="compositionally biased region" description="Polar residues" evidence="1">
    <location>
        <begin position="1087"/>
        <end position="1101"/>
    </location>
</feature>
<reference evidence="2" key="1">
    <citation type="submission" date="2013-10" db="EMBL/GenBank/DDBJ databases">
        <title>Genomic analysis of the causative agents of coccidiosis in chickens.</title>
        <authorList>
            <person name="Reid A.J."/>
            <person name="Blake D."/>
            <person name="Billington K."/>
            <person name="Browne H."/>
            <person name="Dunn M."/>
            <person name="Hung S."/>
            <person name="Kawahara F."/>
            <person name="Miranda-Saavedra D."/>
            <person name="Mourier T."/>
            <person name="Nagra H."/>
            <person name="Otto T.D."/>
            <person name="Rawlings N."/>
            <person name="Sanchez A."/>
            <person name="Sanders M."/>
            <person name="Subramaniam C."/>
            <person name="Tay Y."/>
            <person name="Dear P."/>
            <person name="Doerig C."/>
            <person name="Gruber A."/>
            <person name="Parkinson J."/>
            <person name="Shirley M."/>
            <person name="Wan K.L."/>
            <person name="Berriman M."/>
            <person name="Tomley F."/>
            <person name="Pain A."/>
        </authorList>
    </citation>
    <scope>NUCLEOTIDE SEQUENCE</scope>
    <source>
        <strain evidence="2">Houghton</strain>
    </source>
</reference>
<feature type="region of interest" description="Disordered" evidence="1">
    <location>
        <begin position="1"/>
        <end position="37"/>
    </location>
</feature>
<feature type="compositionally biased region" description="Polar residues" evidence="1">
    <location>
        <begin position="306"/>
        <end position="315"/>
    </location>
</feature>
<proteinExistence type="predicted"/>
<feature type="region of interest" description="Disordered" evidence="1">
    <location>
        <begin position="55"/>
        <end position="92"/>
    </location>
</feature>
<feature type="compositionally biased region" description="Polar residues" evidence="1">
    <location>
        <begin position="572"/>
        <end position="581"/>
    </location>
</feature>
<feature type="compositionally biased region" description="Low complexity" evidence="1">
    <location>
        <begin position="1496"/>
        <end position="1509"/>
    </location>
</feature>
<dbReference type="GeneID" id="25268542"/>
<feature type="compositionally biased region" description="Basic and acidic residues" evidence="1">
    <location>
        <begin position="1484"/>
        <end position="1493"/>
    </location>
</feature>
<evidence type="ECO:0000256" key="1">
    <source>
        <dbReference type="SAM" id="MobiDB-lite"/>
    </source>
</evidence>
<feature type="compositionally biased region" description="Polar residues" evidence="1">
    <location>
        <begin position="393"/>
        <end position="404"/>
    </location>
</feature>
<feature type="region of interest" description="Disordered" evidence="1">
    <location>
        <begin position="115"/>
        <end position="157"/>
    </location>
</feature>
<feature type="compositionally biased region" description="Low complexity" evidence="1">
    <location>
        <begin position="139"/>
        <end position="154"/>
    </location>
</feature>
<evidence type="ECO:0000313" key="3">
    <source>
        <dbReference type="Proteomes" id="UP000018050"/>
    </source>
</evidence>
<gene>
    <name evidence="2" type="ORF">EAH_00004720</name>
</gene>
<feature type="region of interest" description="Disordered" evidence="1">
    <location>
        <begin position="375"/>
        <end position="547"/>
    </location>
</feature>
<feature type="region of interest" description="Disordered" evidence="1">
    <location>
        <begin position="1365"/>
        <end position="1538"/>
    </location>
</feature>
<feature type="region of interest" description="Disordered" evidence="1">
    <location>
        <begin position="803"/>
        <end position="845"/>
    </location>
</feature>
<sequence>MRRASPSGCASNSRSSDDISKGLERPSSTSAVEDTRKCVSGGELLVPEELKNHLFGRRRSHPGRVQALDAESPLSAASTPTRNTIRSAGGINKDIMIPDADRVHEKLQQMWDDGELSPRAPLDRSLGYVSSSPNSTGKGAPSSSATPESAAGGTQSCRQNLQQQGVGGPLFINDVRALRQMAPFSSTEEQVLTRSQRRRSSANLLQQLVAAQSCGQAHLGHSETSSQQEQCITRKEQRQQHEPVFHGQQLKGQCAISDIQQQQYQSQTVVEALDLSFGQASGLNSVAGTDTVSRGIGARKRRASSPVISTDSFSPNGYPKKNDIISSADGAPQPLGRKRLSALRPSTHTLVTVGTTPATTKASLRRNSVTTAVPYIGESDGDRGTVDIPINCVDSNSSSSTIESPFQKHPPPSPSDFPVSSPINSRSYSPRQNAATAPKQQTHHMQSHGASATSGRPHIRSPIGKQKHALGSPLRTSPRRTHGEGGPFGHPFQTPRAACSSLESHEDATGVSVRQRASQRCMSPLPPVPTTASNPRSVGEQREDDAREQIASLATEDGPEMASNITLKAASTGKTAVTSRRASAVPASRLKLASGNSNASIVPLRSGRQAGGEKGVTETPGMRNVPPSPRKSATPASTWHRPGRSGGAPRVTASERQCKSHSMPATSKHSPDLAERAASEPHSKGHCPTTRGPGDSPAAAAATRRRSAARRSTGLVPSAGACSPWDPTSPSARRSVCVSPVASQDVTDEASLLGTARNPVRFAKGAALQERKPVARVGNSPCEAATESSVSSRNSEADICLGASKGGRSSTRGPAAGRSATVSTARRGFTRATPSRPSAGKLRANSGKGLFHSAAGRGSASALSIIKPRHPISAPEKQKGVNRITVSCKPSAGGVRGLRNSRNKLPACSSGPRAISAVAALRQGRPEVKCHSPIRTDMEFQVSDSAAVKSSDANATGSKVDAKHAELVEQDARNKGLHSSCLSKPELLSIRSVISTPPAQSERACLKAADEGHRSCSKCTIGWSAVSTSTNSSAGIGVSASAACAALAENSWGSVTAHPPSRRRSSSPHSLALQKGAGNDNGDDNHQSGTSTSLRRASSACSLEDGDGKRVSAQQQKNEALHQEWEGRDREYQEKQQNLLLEQQRRERLLAWEQREAELLKNRKALSKEEPSFWGFDPFMVDEEEEKVLTTEELRVEVSRFLKGDLRFHSRADLLRVVKKFSEQTRTTTTTTSSRLNFTKVEQRVVPMAARQVHGTVPHERRRKSILRNSNGSQQPSEGRTRNRGISFSPFNKVQLYMLDEHERASKEAAAHLSQQGEQRQQLRQKLAHQFQLMLLRGDSDLELALIRRELANLYDSDDEDSIAFLSPTLAPGRGAEAESGTSPNPSQQGGAEMQLNDAREPTGAVASEGSGLGRLPFTVSPSWRQRPHNVWQETPGASQTEPCAEWSPPPSPIEHSRLNTAGEKERDRCWGTPITGAGSAIGDNRELGRSDNDENANSNATQSSTNLNPAKDMLDSQDPVKELPPKHFAAEATRRPSVLSRRLSVVPNAQPI</sequence>
<feature type="region of interest" description="Disordered" evidence="1">
    <location>
        <begin position="570"/>
        <end position="733"/>
    </location>
</feature>
<feature type="compositionally biased region" description="Polar residues" evidence="1">
    <location>
        <begin position="423"/>
        <end position="440"/>
    </location>
</feature>
<feature type="compositionally biased region" description="Polar residues" evidence="1">
    <location>
        <begin position="1432"/>
        <end position="1442"/>
    </location>
</feature>
<feature type="compositionally biased region" description="Polar residues" evidence="1">
    <location>
        <begin position="1267"/>
        <end position="1286"/>
    </location>
</feature>
<dbReference type="RefSeq" id="XP_013248616.1">
    <property type="nucleotide sequence ID" value="XM_013393162.1"/>
</dbReference>
<feature type="region of interest" description="Disordered" evidence="1">
    <location>
        <begin position="1252"/>
        <end position="1286"/>
    </location>
</feature>
<feature type="compositionally biased region" description="Basic and acidic residues" evidence="1">
    <location>
        <begin position="669"/>
        <end position="683"/>
    </location>
</feature>
<feature type="region of interest" description="Disordered" evidence="1">
    <location>
        <begin position="297"/>
        <end position="319"/>
    </location>
</feature>
<feature type="compositionally biased region" description="Polar residues" evidence="1">
    <location>
        <begin position="75"/>
        <end position="86"/>
    </location>
</feature>
<feature type="compositionally biased region" description="Basic and acidic residues" evidence="1">
    <location>
        <begin position="1455"/>
        <end position="1470"/>
    </location>
</feature>
<dbReference type="VEuPathDB" id="ToxoDB:EAH_00004720"/>
<name>U6GNK7_EIMAC</name>
<keyword evidence="3" id="KW-1185">Reference proteome</keyword>
<protein>
    <submittedName>
        <fullName evidence="2">Proteophosphoglycan 5, related</fullName>
    </submittedName>
</protein>
<feature type="compositionally biased region" description="Basic and acidic residues" evidence="1">
    <location>
        <begin position="1119"/>
        <end position="1129"/>
    </location>
</feature>
<dbReference type="Proteomes" id="UP000018050">
    <property type="component" value="Unassembled WGS sequence"/>
</dbReference>
<evidence type="ECO:0000313" key="2">
    <source>
        <dbReference type="EMBL" id="CDI81801.1"/>
    </source>
</evidence>
<dbReference type="OrthoDB" id="346466at2759"/>
<feature type="compositionally biased region" description="Basic and acidic residues" evidence="1">
    <location>
        <begin position="1513"/>
        <end position="1535"/>
    </location>
</feature>
<feature type="region of interest" description="Disordered" evidence="1">
    <location>
        <begin position="1053"/>
        <end position="1129"/>
    </location>
</feature>
<feature type="compositionally biased region" description="Polar residues" evidence="1">
    <location>
        <begin position="1380"/>
        <end position="1390"/>
    </location>
</feature>
<dbReference type="EMBL" id="HG671822">
    <property type="protein sequence ID" value="CDI81801.1"/>
    <property type="molecule type" value="Genomic_DNA"/>
</dbReference>